<evidence type="ECO:0000313" key="2">
    <source>
        <dbReference type="Proteomes" id="UP000539146"/>
    </source>
</evidence>
<organism evidence="1 2">
    <name type="scientific">Curtobacterium citreum</name>
    <dbReference type="NCBI Taxonomy" id="2036"/>
    <lineage>
        <taxon>Bacteria</taxon>
        <taxon>Bacillati</taxon>
        <taxon>Actinomycetota</taxon>
        <taxon>Actinomycetes</taxon>
        <taxon>Micrococcales</taxon>
        <taxon>Microbacteriaceae</taxon>
        <taxon>Curtobacterium</taxon>
    </lineage>
</organism>
<proteinExistence type="predicted"/>
<accession>A0A850DW56</accession>
<gene>
    <name evidence="1" type="ORF">HP467_06650</name>
</gene>
<dbReference type="EMBL" id="JABMCG010000093">
    <property type="protein sequence ID" value="NUU27792.1"/>
    <property type="molecule type" value="Genomic_DNA"/>
</dbReference>
<reference evidence="1 2" key="1">
    <citation type="submission" date="2020-05" db="EMBL/GenBank/DDBJ databases">
        <title>Genome Sequencing of Type Strains.</title>
        <authorList>
            <person name="Lemaire J.F."/>
            <person name="Inderbitzin P."/>
            <person name="Gregorio O.A."/>
            <person name="Collins S.B."/>
            <person name="Wespe N."/>
            <person name="Knight-Connoni V."/>
        </authorList>
    </citation>
    <scope>NUCLEOTIDE SEQUENCE [LARGE SCALE GENOMIC DNA]</scope>
    <source>
        <strain evidence="1 2">DSM 20512</strain>
    </source>
</reference>
<sequence length="212" mass="21485">MPSTAQRRRWGVGLTAVAAAAMIAVAGVELLTPQPRGTGTTTSVDLAGNAVQLDGPPPPAAASATPSGHGRFVVPSVGLDVPLGALDVADGVIEPPGSTSAYWVRNLGVEPSSAARGTVFVAMHSLRGGGVGPGNALIDVADGRARVAAGAAITVDDVTYRVTRTETVRKGDIAADAPVWADTPDRLVVVTCLQRPDGRPSVDNVVIEATRV</sequence>
<evidence type="ECO:0000313" key="1">
    <source>
        <dbReference type="EMBL" id="NUU27792.1"/>
    </source>
</evidence>
<dbReference type="InterPro" id="IPR042001">
    <property type="entry name" value="Sortase_F"/>
</dbReference>
<dbReference type="CDD" id="cd05829">
    <property type="entry name" value="Sortase_F"/>
    <property type="match status" value="1"/>
</dbReference>
<dbReference type="AlphaFoldDB" id="A0A850DW56"/>
<protein>
    <submittedName>
        <fullName evidence="1">Class F sortase</fullName>
    </submittedName>
</protein>
<dbReference type="Proteomes" id="UP000539146">
    <property type="component" value="Unassembled WGS sequence"/>
</dbReference>
<name>A0A850DW56_9MICO</name>
<comment type="caution">
    <text evidence="1">The sequence shown here is derived from an EMBL/GenBank/DDBJ whole genome shotgun (WGS) entry which is preliminary data.</text>
</comment>
<dbReference type="RefSeq" id="WP_175325642.1">
    <property type="nucleotide sequence ID" value="NZ_JBHMBF010000008.1"/>
</dbReference>